<dbReference type="Proteomes" id="UP000217545">
    <property type="component" value="Chromosome"/>
</dbReference>
<evidence type="ECO:0000259" key="4">
    <source>
        <dbReference type="Pfam" id="PF00501"/>
    </source>
</evidence>
<keyword evidence="3" id="KW-0443">Lipid metabolism</keyword>
<gene>
    <name evidence="5" type="ORF">PhaeoP63_03229</name>
</gene>
<protein>
    <submittedName>
        <fullName evidence="5">Long-chain-fatty-acid-CoA ligase</fullName>
    </submittedName>
</protein>
<dbReference type="Gene3D" id="3.40.50.12780">
    <property type="entry name" value="N-terminal domain of ligase-like"/>
    <property type="match status" value="1"/>
</dbReference>
<organism evidence="5 6">
    <name type="scientific">Phaeobacter gallaeciensis</name>
    <dbReference type="NCBI Taxonomy" id="60890"/>
    <lineage>
        <taxon>Bacteria</taxon>
        <taxon>Pseudomonadati</taxon>
        <taxon>Pseudomonadota</taxon>
        <taxon>Alphaproteobacteria</taxon>
        <taxon>Rhodobacterales</taxon>
        <taxon>Roseobacteraceae</taxon>
        <taxon>Phaeobacter</taxon>
    </lineage>
</organism>
<evidence type="ECO:0000256" key="2">
    <source>
        <dbReference type="ARBA" id="ARBA00022832"/>
    </source>
</evidence>
<dbReference type="PANTHER" id="PTHR43272:SF32">
    <property type="entry name" value="AMP-DEPENDENT SYNTHETASE_LIGASE DOMAIN-CONTAINING PROTEIN"/>
    <property type="match status" value="1"/>
</dbReference>
<dbReference type="InterPro" id="IPR042099">
    <property type="entry name" value="ANL_N_sf"/>
</dbReference>
<accession>A0AAD0ECP3</accession>
<evidence type="ECO:0000313" key="6">
    <source>
        <dbReference type="Proteomes" id="UP000217545"/>
    </source>
</evidence>
<dbReference type="InterPro" id="IPR020845">
    <property type="entry name" value="AMP-binding_CS"/>
</dbReference>
<reference evidence="5 6" key="1">
    <citation type="journal article" date="2017" name="Front. Microbiol.">
        <title>Phaeobacter piscinae sp. nov., a species of the Roseobacter group and potential aquaculture probiont.</title>
        <authorList>
            <person name="Sonnenschein E.C."/>
            <person name="Phippen C.B.W."/>
            <person name="Nielsen K.F."/>
            <person name="Mateiu R.V."/>
            <person name="Melchiorsen J."/>
            <person name="Gram L."/>
            <person name="Overmann J."/>
            <person name="Freese H.M."/>
        </authorList>
    </citation>
    <scope>NUCLEOTIDE SEQUENCE [LARGE SCALE GENOMIC DNA]</scope>
    <source>
        <strain evidence="5 6">P63</strain>
    </source>
</reference>
<dbReference type="PROSITE" id="PS00455">
    <property type="entry name" value="AMP_BINDING"/>
    <property type="match status" value="1"/>
</dbReference>
<dbReference type="GeneID" id="31847600"/>
<keyword evidence="2" id="KW-0276">Fatty acid metabolism</keyword>
<dbReference type="CDD" id="cd05907">
    <property type="entry name" value="VL_LC_FACS_like"/>
    <property type="match status" value="1"/>
</dbReference>
<dbReference type="Pfam" id="PF23562">
    <property type="entry name" value="AMP-binding_C_3"/>
    <property type="match status" value="1"/>
</dbReference>
<evidence type="ECO:0000256" key="3">
    <source>
        <dbReference type="ARBA" id="ARBA00023098"/>
    </source>
</evidence>
<dbReference type="RefSeq" id="WP_024098579.1">
    <property type="nucleotide sequence ID" value="NZ_CP010588.1"/>
</dbReference>
<sequence length="645" mass="71786">MGITVTQTVVAADRRAEQDGATAPLPQVVLNGASYNATPGQRPVMVDRCDTVAKLFALRCRTLGPRTAHREKDMGIWKAYSWQDYWDHAEKIGLGLMALGLERGEVVSILSEDRKEWLYLDMGIQGAGAIASGVYTTDSAQQLAYLINDSGSRFLVVENDEQLDKFLEIEAEVPHLCWVIILDRDGLHDLRHEKCLFLDQLYDQGAAYKIANPTVFEDAVARSRPDDTALLIYTSGTTGLPKGAMLSHENILATMESGARSLECYATDEQLCFLPLCHILERNVSVYLPMAAGSTVNFAESPETVFDNIQEVSPATFFAVPRVWEKVYSRVLVLAQEATWLGRWAFNRAVAAGAARANYVLAAKPVPTGIAVRYRIWDLLVLRNLRRMLGLDRLRRGGTGAAPISPELLRWYWSIGVPLIEGYGMTENAGLTAANRVLSHRPGTVGQAVPGVEIRIAPDGEIQLWGLNNFQGYWNKPEKTAETYTEDGWLRTGDVGQLDDAGFLTITGRIKDIIITAGGKNITPAEIESRLKFSHYISDAVVIGDRRKFLTCLIMIDQENVEKFAQDRKIPFSDFASLCAAEQVVDLIRGEVDAVNRDFARVEQIKDFRLINVLLTAEDDELTATMKLKRGLVEKKHKNLIDQMY</sequence>
<name>A0AAD0ECP3_9RHOB</name>
<evidence type="ECO:0000313" key="5">
    <source>
        <dbReference type="EMBL" id="ATF07277.1"/>
    </source>
</evidence>
<keyword evidence="1 5" id="KW-0436">Ligase</keyword>
<dbReference type="PANTHER" id="PTHR43272">
    <property type="entry name" value="LONG-CHAIN-FATTY-ACID--COA LIGASE"/>
    <property type="match status" value="1"/>
</dbReference>
<dbReference type="EMBL" id="CP010784">
    <property type="protein sequence ID" value="ATF07277.1"/>
    <property type="molecule type" value="Genomic_DNA"/>
</dbReference>
<evidence type="ECO:0000256" key="1">
    <source>
        <dbReference type="ARBA" id="ARBA00022598"/>
    </source>
</evidence>
<dbReference type="GO" id="GO:0004467">
    <property type="term" value="F:long-chain fatty acid-CoA ligase activity"/>
    <property type="evidence" value="ECO:0007669"/>
    <property type="project" value="TreeGrafter"/>
</dbReference>
<proteinExistence type="predicted"/>
<dbReference type="AlphaFoldDB" id="A0AAD0ECP3"/>
<dbReference type="GO" id="GO:0016020">
    <property type="term" value="C:membrane"/>
    <property type="evidence" value="ECO:0007669"/>
    <property type="project" value="TreeGrafter"/>
</dbReference>
<feature type="domain" description="AMP-dependent synthetase/ligase" evidence="4">
    <location>
        <begin position="71"/>
        <end position="474"/>
    </location>
</feature>
<dbReference type="InterPro" id="IPR000873">
    <property type="entry name" value="AMP-dep_synth/lig_dom"/>
</dbReference>
<dbReference type="Pfam" id="PF00501">
    <property type="entry name" value="AMP-binding"/>
    <property type="match status" value="1"/>
</dbReference>
<dbReference type="SUPFAM" id="SSF56801">
    <property type="entry name" value="Acetyl-CoA synthetase-like"/>
    <property type="match status" value="1"/>
</dbReference>